<evidence type="ECO:0000313" key="2">
    <source>
        <dbReference type="EMBL" id="MBB5564139.1"/>
    </source>
</evidence>
<reference evidence="2 3" key="1">
    <citation type="submission" date="2020-08" db="EMBL/GenBank/DDBJ databases">
        <title>Genomic Encyclopedia of Type Strains, Phase IV (KMG-V): Genome sequencing to study the core and pangenomes of soil and plant-associated prokaryotes.</title>
        <authorList>
            <person name="Whitman W."/>
        </authorList>
    </citation>
    <scope>NUCLEOTIDE SEQUENCE [LARGE SCALE GENOMIC DNA]</scope>
    <source>
        <strain evidence="2 3">SEMIA 4034</strain>
    </source>
</reference>
<feature type="region of interest" description="Disordered" evidence="1">
    <location>
        <begin position="95"/>
        <end position="130"/>
    </location>
</feature>
<keyword evidence="3" id="KW-1185">Reference proteome</keyword>
<gene>
    <name evidence="2" type="ORF">GGI59_005846</name>
</gene>
<comment type="caution">
    <text evidence="2">The sequence shown here is derived from an EMBL/GenBank/DDBJ whole genome shotgun (WGS) entry which is preliminary data.</text>
</comment>
<protein>
    <submittedName>
        <fullName evidence="2">Uncharacterized protein</fullName>
    </submittedName>
</protein>
<dbReference type="EMBL" id="JACHBC010000017">
    <property type="protein sequence ID" value="MBB5564139.1"/>
    <property type="molecule type" value="Genomic_DNA"/>
</dbReference>
<dbReference type="Proteomes" id="UP000528824">
    <property type="component" value="Unassembled WGS sequence"/>
</dbReference>
<organism evidence="2 3">
    <name type="scientific">Rhizobium lentis</name>
    <dbReference type="NCBI Taxonomy" id="1138194"/>
    <lineage>
        <taxon>Bacteria</taxon>
        <taxon>Pseudomonadati</taxon>
        <taxon>Pseudomonadota</taxon>
        <taxon>Alphaproteobacteria</taxon>
        <taxon>Hyphomicrobiales</taxon>
        <taxon>Rhizobiaceae</taxon>
        <taxon>Rhizobium/Agrobacterium group</taxon>
        <taxon>Rhizobium</taxon>
    </lineage>
</organism>
<evidence type="ECO:0000313" key="3">
    <source>
        <dbReference type="Proteomes" id="UP000528824"/>
    </source>
</evidence>
<evidence type="ECO:0000256" key="1">
    <source>
        <dbReference type="SAM" id="MobiDB-lite"/>
    </source>
</evidence>
<name>A0A7W8XJW7_9HYPH</name>
<proteinExistence type="predicted"/>
<sequence length="223" mass="24601">MWRAIGRRPNGGCGRRPARGATLLLLPHHPWICRGAHPTPSSSGLTRGPTPAARLWSWIPGSRPGMTEVGEGHRQEAQRRLRTATCKRRNAAVIASPSLDLSRSSPHPPSSSGLTRGPTPAPRQRLWIPGSGPGMTEVVEGHRQEAQGCCCLTIAGFATEFTTLPSSSGLTRGPMLAPRRWPWIPGSRHVVTEVRELRFRRTRGQRRAWRKRAHPSWRALSPL</sequence>
<feature type="compositionally biased region" description="Low complexity" evidence="1">
    <location>
        <begin position="96"/>
        <end position="114"/>
    </location>
</feature>
<dbReference type="AlphaFoldDB" id="A0A7W8XJW7"/>
<accession>A0A7W8XJW7</accession>